<dbReference type="GO" id="GO:0005634">
    <property type="term" value="C:nucleus"/>
    <property type="evidence" value="ECO:0007669"/>
    <property type="project" value="TreeGrafter"/>
</dbReference>
<evidence type="ECO:0000313" key="5">
    <source>
        <dbReference type="EMBL" id="OWF36321.1"/>
    </source>
</evidence>
<dbReference type="InterPro" id="IPR046757">
    <property type="entry name" value="YL1_N"/>
</dbReference>
<dbReference type="AlphaFoldDB" id="A0A210PIJ9"/>
<evidence type="ECO:0000256" key="2">
    <source>
        <dbReference type="ARBA" id="ARBA00020000"/>
    </source>
</evidence>
<evidence type="ECO:0000313" key="6">
    <source>
        <dbReference type="Proteomes" id="UP000242188"/>
    </source>
</evidence>
<comment type="caution">
    <text evidence="5">The sequence shown here is derived from an EMBL/GenBank/DDBJ whole genome shotgun (WGS) entry which is preliminary data.</text>
</comment>
<feature type="compositionally biased region" description="Basic and acidic residues" evidence="3">
    <location>
        <begin position="86"/>
        <end position="106"/>
    </location>
</feature>
<gene>
    <name evidence="5" type="ORF">KP79_PYT21876</name>
</gene>
<protein>
    <recommendedName>
        <fullName evidence="2">Vacuolar protein sorting-associated protein 72 homolog</fullName>
    </recommendedName>
</protein>
<accession>A0A210PIJ9</accession>
<name>A0A210PIJ9_MIZYE</name>
<dbReference type="PANTHER" id="PTHR13275">
    <property type="entry name" value="YL-1 PROTEIN TRANSCRIPTION FACTOR-LIKE 1"/>
    <property type="match status" value="1"/>
</dbReference>
<dbReference type="InterPro" id="IPR013272">
    <property type="entry name" value="Vps72/YL1_C"/>
</dbReference>
<evidence type="ECO:0000256" key="3">
    <source>
        <dbReference type="SAM" id="MobiDB-lite"/>
    </source>
</evidence>
<proteinExistence type="inferred from homology"/>
<reference evidence="5 6" key="1">
    <citation type="journal article" date="2017" name="Nat. Ecol. Evol.">
        <title>Scallop genome provides insights into evolution of bilaterian karyotype and development.</title>
        <authorList>
            <person name="Wang S."/>
            <person name="Zhang J."/>
            <person name="Jiao W."/>
            <person name="Li J."/>
            <person name="Xun X."/>
            <person name="Sun Y."/>
            <person name="Guo X."/>
            <person name="Huan P."/>
            <person name="Dong B."/>
            <person name="Zhang L."/>
            <person name="Hu X."/>
            <person name="Sun X."/>
            <person name="Wang J."/>
            <person name="Zhao C."/>
            <person name="Wang Y."/>
            <person name="Wang D."/>
            <person name="Huang X."/>
            <person name="Wang R."/>
            <person name="Lv J."/>
            <person name="Li Y."/>
            <person name="Zhang Z."/>
            <person name="Liu B."/>
            <person name="Lu W."/>
            <person name="Hui Y."/>
            <person name="Liang J."/>
            <person name="Zhou Z."/>
            <person name="Hou R."/>
            <person name="Li X."/>
            <person name="Liu Y."/>
            <person name="Li H."/>
            <person name="Ning X."/>
            <person name="Lin Y."/>
            <person name="Zhao L."/>
            <person name="Xing Q."/>
            <person name="Dou J."/>
            <person name="Li Y."/>
            <person name="Mao J."/>
            <person name="Guo H."/>
            <person name="Dou H."/>
            <person name="Li T."/>
            <person name="Mu C."/>
            <person name="Jiang W."/>
            <person name="Fu Q."/>
            <person name="Fu X."/>
            <person name="Miao Y."/>
            <person name="Liu J."/>
            <person name="Yu Q."/>
            <person name="Li R."/>
            <person name="Liao H."/>
            <person name="Li X."/>
            <person name="Kong Y."/>
            <person name="Jiang Z."/>
            <person name="Chourrout D."/>
            <person name="Li R."/>
            <person name="Bao Z."/>
        </authorList>
    </citation>
    <scope>NUCLEOTIDE SEQUENCE [LARGE SCALE GENOMIC DNA]</scope>
    <source>
        <strain evidence="5 6">PY_sf001</strain>
    </source>
</reference>
<feature type="domain" description="Vps72/YL1 C-terminal" evidence="4">
    <location>
        <begin position="285"/>
        <end position="314"/>
    </location>
</feature>
<sequence>MAATRERRATAGNKMGRMLDAEEEDDFYKTTYGGFNEEEDDKVYNSEDSESDQIDSDFSIDENDEVRSDADDDDAPKKRKGVSTKAYKEPVKKLKTEDRKPKEKKEKEKKKKTTSSVQIYHAPIEKKSLRRSTAVKSNAREEREKVREMKQKMLKDMALQKKVAEVRRLTQEELLAEAEITEELNLQSLENYHRMEMEKKKSRVTKQINRGPLIRYQSFTMPLIEELPCDVEISVDVDSIEPQKKVEEYDLVNCEKCSRTFVTFTDERIFKDYFPQKKHKPPVKQYCPVTKKPAKYFDPITQTPYSSLKAFHCIREAYSQQQEETGHKKK</sequence>
<dbReference type="OrthoDB" id="78296at2759"/>
<dbReference type="STRING" id="6573.A0A210PIJ9"/>
<dbReference type="Pfam" id="PF08265">
    <property type="entry name" value="YL1_C"/>
    <property type="match status" value="1"/>
</dbReference>
<dbReference type="SMART" id="SM00993">
    <property type="entry name" value="YL1_C"/>
    <property type="match status" value="1"/>
</dbReference>
<evidence type="ECO:0000256" key="1">
    <source>
        <dbReference type="ARBA" id="ARBA00006832"/>
    </source>
</evidence>
<feature type="region of interest" description="Disordered" evidence="3">
    <location>
        <begin position="1"/>
        <end position="146"/>
    </location>
</feature>
<dbReference type="PANTHER" id="PTHR13275:SF4">
    <property type="entry name" value="VACUOLAR PROTEIN SORTING-ASSOCIATED PROTEIN 72 HOMOLOG"/>
    <property type="match status" value="1"/>
</dbReference>
<evidence type="ECO:0000259" key="4">
    <source>
        <dbReference type="SMART" id="SM00993"/>
    </source>
</evidence>
<dbReference type="Proteomes" id="UP000242188">
    <property type="component" value="Unassembled WGS sequence"/>
</dbReference>
<feature type="compositionally biased region" description="Acidic residues" evidence="3">
    <location>
        <begin position="36"/>
        <end position="74"/>
    </location>
</feature>
<keyword evidence="6" id="KW-1185">Reference proteome</keyword>
<dbReference type="Pfam" id="PF05764">
    <property type="entry name" value="YL1"/>
    <property type="match status" value="1"/>
</dbReference>
<organism evidence="5 6">
    <name type="scientific">Mizuhopecten yessoensis</name>
    <name type="common">Japanese scallop</name>
    <name type="synonym">Patinopecten yessoensis</name>
    <dbReference type="NCBI Taxonomy" id="6573"/>
    <lineage>
        <taxon>Eukaryota</taxon>
        <taxon>Metazoa</taxon>
        <taxon>Spiralia</taxon>
        <taxon>Lophotrochozoa</taxon>
        <taxon>Mollusca</taxon>
        <taxon>Bivalvia</taxon>
        <taxon>Autobranchia</taxon>
        <taxon>Pteriomorphia</taxon>
        <taxon>Pectinida</taxon>
        <taxon>Pectinoidea</taxon>
        <taxon>Pectinidae</taxon>
        <taxon>Mizuhopecten</taxon>
    </lineage>
</organism>
<comment type="similarity">
    <text evidence="1">Belongs to the VPS72/YL1 family.</text>
</comment>
<dbReference type="EMBL" id="NEDP02076640">
    <property type="protein sequence ID" value="OWF36321.1"/>
    <property type="molecule type" value="Genomic_DNA"/>
</dbReference>